<name>A0A2S7IHB3_9BACT</name>
<dbReference type="RefSeq" id="WP_104715405.1">
    <property type="nucleotide sequence ID" value="NZ_PTRA01000005.1"/>
</dbReference>
<keyword evidence="3" id="KW-1185">Reference proteome</keyword>
<comment type="caution">
    <text evidence="2">The sequence shown here is derived from an EMBL/GenBank/DDBJ whole genome shotgun (WGS) entry which is preliminary data.</text>
</comment>
<keyword evidence="1" id="KW-0732">Signal</keyword>
<dbReference type="OrthoDB" id="954848at2"/>
<protein>
    <recommendedName>
        <fullName evidence="4">DUF5666 domain-containing protein</fullName>
    </recommendedName>
</protein>
<dbReference type="AlphaFoldDB" id="A0A2S7IHB3"/>
<dbReference type="EMBL" id="PTRA01000005">
    <property type="protein sequence ID" value="PQA55086.1"/>
    <property type="molecule type" value="Genomic_DNA"/>
</dbReference>
<accession>A0A2S7IHB3</accession>
<feature type="chain" id="PRO_5015493399" description="DUF5666 domain-containing protein" evidence="1">
    <location>
        <begin position="24"/>
        <end position="212"/>
    </location>
</feature>
<evidence type="ECO:0000313" key="2">
    <source>
        <dbReference type="EMBL" id="PQA55086.1"/>
    </source>
</evidence>
<organism evidence="2 3">
    <name type="scientific">Siphonobacter curvatus</name>
    <dbReference type="NCBI Taxonomy" id="2094562"/>
    <lineage>
        <taxon>Bacteria</taxon>
        <taxon>Pseudomonadati</taxon>
        <taxon>Bacteroidota</taxon>
        <taxon>Cytophagia</taxon>
        <taxon>Cytophagales</taxon>
        <taxon>Cytophagaceae</taxon>
        <taxon>Siphonobacter</taxon>
    </lineage>
</organism>
<feature type="signal peptide" evidence="1">
    <location>
        <begin position="1"/>
        <end position="23"/>
    </location>
</feature>
<gene>
    <name evidence="2" type="ORF">C5O19_21325</name>
</gene>
<dbReference type="Proteomes" id="UP000239590">
    <property type="component" value="Unassembled WGS sequence"/>
</dbReference>
<evidence type="ECO:0000256" key="1">
    <source>
        <dbReference type="SAM" id="SignalP"/>
    </source>
</evidence>
<reference evidence="3" key="1">
    <citation type="submission" date="2018-02" db="EMBL/GenBank/DDBJ databases">
        <title>Genome sequencing of Solimonas sp. HR-BB.</title>
        <authorList>
            <person name="Lee Y."/>
            <person name="Jeon C.O."/>
        </authorList>
    </citation>
    <scope>NUCLEOTIDE SEQUENCE [LARGE SCALE GENOMIC DNA]</scope>
    <source>
        <strain evidence="3">HR-U</strain>
    </source>
</reference>
<proteinExistence type="predicted"/>
<evidence type="ECO:0008006" key="4">
    <source>
        <dbReference type="Google" id="ProtNLM"/>
    </source>
</evidence>
<evidence type="ECO:0000313" key="3">
    <source>
        <dbReference type="Proteomes" id="UP000239590"/>
    </source>
</evidence>
<sequence>MKKTLRYSIIFLLWWLCSEATLAQTTVSGRVLGYVCNRIGDYDGLRLQTTTGEVQLGFPPHAALSIRRLARTGQTITADVEPGAGGPGPARPQEARLNRYRLIRLRKPSSGLVIQVAGLPPPQPQSGSLVQAEGPLVKKIRDERGQLIALLTDKYLIELKPHQAGQILPLLEGVQRLGVTGFERTAEGFVNQTGRAVLLPSTLTIRGQTFAL</sequence>